<accession>A0A913XUN6</accession>
<dbReference type="PANTHER" id="PTHR31912">
    <property type="entry name" value="IP13529P"/>
    <property type="match status" value="1"/>
</dbReference>
<dbReference type="RefSeq" id="XP_020909444.1">
    <property type="nucleotide sequence ID" value="XM_021053785.2"/>
</dbReference>
<sequence>MKSSSQMLSVMRSTIKRKLTDSLDNANIHIEDIPGIEEAFEDVDDFIKCLSKTWLMDHTVSLEELNIKKILLGKIKAPRKRNGKRSIVEIENSFYYVPLLQTLQLQLNSPELFDIILAGPIYSKDSEVLQDFCDGTFMNSHELFATDKCSIKILLYYDDVNVCNPLSNKNHKISAFYYQLANLPIKYRSKIKSINLLALCTWNNVKEYGIDKIFEPLVEELKQLGDDRGFPFQLYGGTVSLRGGLLAVLADTPASQCAGGFKEGVGGAYRKCRHCMANPEDMQNNFFEENFVLRNMTTHEKYLELIENAPSQYLRTYYSKKSGVTRRSKLLEADNFDVCEQLPQDLMHIFLEGILAYELKLMLNYYIHDGQLTLKGLNEKLEHFPLGYNDKKNKPSPILERDLEHSRSSNLGQSASEMWLLSRILPFILSDTVNTSSEHWHCFTSLLEIMSICFSSKISYSMILYLKQLIHGHLSDFKKIYNASITPKQHYMIHIPSLTLKFGPLVRSWCMRFESKHMYFKELARNIKNFKNLPYSLVSRHQAKQYAESIQINNKGKNPTGSLFHEDISSGKTKTIQNNNERQTIINNISRFYDMPSTAMPQDDDIFETSSVTIQNRLYKTGRNNFLMCSVTPTGLPEFGKIERIWYFNLDLFFALEVGETIRFDESLQAFEFEECNQAQGYHITMEKDLLHLNVLHTYSVGGKKYITLRESIFV</sequence>
<proteinExistence type="predicted"/>
<dbReference type="AlphaFoldDB" id="A0A913XUN6"/>
<dbReference type="GeneID" id="110247358"/>
<dbReference type="KEGG" id="epa:110247358"/>
<evidence type="ECO:0000313" key="2">
    <source>
        <dbReference type="Proteomes" id="UP000887567"/>
    </source>
</evidence>
<dbReference type="PANTHER" id="PTHR31912:SF34">
    <property type="entry name" value="NOTOCHORD-RELATED PROTEIN"/>
    <property type="match status" value="1"/>
</dbReference>
<reference evidence="1" key="1">
    <citation type="submission" date="2022-11" db="UniProtKB">
        <authorList>
            <consortium name="EnsemblMetazoa"/>
        </authorList>
    </citation>
    <scope>IDENTIFICATION</scope>
</reference>
<evidence type="ECO:0000313" key="1">
    <source>
        <dbReference type="EnsemblMetazoa" id="XP_020909444.1"/>
    </source>
</evidence>
<dbReference type="OMA" id="QSASEMW"/>
<keyword evidence="2" id="KW-1185">Reference proteome</keyword>
<dbReference type="Proteomes" id="UP000887567">
    <property type="component" value="Unplaced"/>
</dbReference>
<dbReference type="EnsemblMetazoa" id="XM_021053785.2">
    <property type="protein sequence ID" value="XP_020909444.1"/>
    <property type="gene ID" value="LOC110247358"/>
</dbReference>
<protein>
    <submittedName>
        <fullName evidence="1">Uncharacterized protein</fullName>
    </submittedName>
</protein>
<name>A0A913XUN6_EXADI</name>
<dbReference type="OrthoDB" id="5966854at2759"/>
<organism evidence="1 2">
    <name type="scientific">Exaiptasia diaphana</name>
    <name type="common">Tropical sea anemone</name>
    <name type="synonym">Aiptasia pulchella</name>
    <dbReference type="NCBI Taxonomy" id="2652724"/>
    <lineage>
        <taxon>Eukaryota</taxon>
        <taxon>Metazoa</taxon>
        <taxon>Cnidaria</taxon>
        <taxon>Anthozoa</taxon>
        <taxon>Hexacorallia</taxon>
        <taxon>Actiniaria</taxon>
        <taxon>Aiptasiidae</taxon>
        <taxon>Exaiptasia</taxon>
    </lineage>
</organism>